<dbReference type="GO" id="GO:0000160">
    <property type="term" value="P:phosphorelay signal transduction system"/>
    <property type="evidence" value="ECO:0007669"/>
    <property type="project" value="InterPro"/>
</dbReference>
<dbReference type="PROSITE" id="PS50110">
    <property type="entry name" value="RESPONSE_REGULATORY"/>
    <property type="match status" value="1"/>
</dbReference>
<evidence type="ECO:0000259" key="2">
    <source>
        <dbReference type="PROSITE" id="PS50110"/>
    </source>
</evidence>
<dbReference type="KEGG" id="ddr:Deide_3p01891"/>
<dbReference type="InterPro" id="IPR001789">
    <property type="entry name" value="Sig_transdc_resp-reg_receiver"/>
</dbReference>
<dbReference type="HOGENOM" id="CLU_000445_69_17_0"/>
<dbReference type="Pfam" id="PF00072">
    <property type="entry name" value="Response_reg"/>
    <property type="match status" value="1"/>
</dbReference>
<dbReference type="PANTHER" id="PTHR44520:SF2">
    <property type="entry name" value="RESPONSE REGULATOR RCP1"/>
    <property type="match status" value="1"/>
</dbReference>
<keyword evidence="4" id="KW-1185">Reference proteome</keyword>
<proteinExistence type="predicted"/>
<evidence type="ECO:0000256" key="1">
    <source>
        <dbReference type="PROSITE-ProRule" id="PRU00169"/>
    </source>
</evidence>
<evidence type="ECO:0000313" key="3">
    <source>
        <dbReference type="EMBL" id="ACO48137.1"/>
    </source>
</evidence>
<name>C1D3Q8_DEIDV</name>
<keyword evidence="1" id="KW-0597">Phosphoprotein</keyword>
<feature type="modified residue" description="4-aspartylphosphate" evidence="1">
    <location>
        <position position="59"/>
    </location>
</feature>
<protein>
    <submittedName>
        <fullName evidence="3">Putative response regulator, CheY</fullName>
    </submittedName>
</protein>
<dbReference type="EMBL" id="CP001117">
    <property type="protein sequence ID" value="ACO48137.1"/>
    <property type="molecule type" value="Genomic_DNA"/>
</dbReference>
<gene>
    <name evidence="3" type="ordered locus">Deide_3p01891</name>
</gene>
<organism evidence="3 4">
    <name type="scientific">Deinococcus deserti (strain DSM 17065 / CIP 109153 / LMG 22923 / VCD115)</name>
    <dbReference type="NCBI Taxonomy" id="546414"/>
    <lineage>
        <taxon>Bacteria</taxon>
        <taxon>Thermotogati</taxon>
        <taxon>Deinococcota</taxon>
        <taxon>Deinococci</taxon>
        <taxon>Deinococcales</taxon>
        <taxon>Deinococcaceae</taxon>
        <taxon>Deinococcus</taxon>
    </lineage>
</organism>
<evidence type="ECO:0000313" key="4">
    <source>
        <dbReference type="Proteomes" id="UP000002208"/>
    </source>
</evidence>
<dbReference type="Gene3D" id="3.40.50.2300">
    <property type="match status" value="1"/>
</dbReference>
<dbReference type="OrthoDB" id="9785718at2"/>
<feature type="domain" description="Response regulatory" evidence="2">
    <location>
        <begin position="6"/>
        <end position="126"/>
    </location>
</feature>
<dbReference type="PANTHER" id="PTHR44520">
    <property type="entry name" value="RESPONSE REGULATOR RCP1-RELATED"/>
    <property type="match status" value="1"/>
</dbReference>
<dbReference type="InterPro" id="IPR052893">
    <property type="entry name" value="TCS_response_regulator"/>
</dbReference>
<dbReference type="Proteomes" id="UP000002208">
    <property type="component" value="Plasmid 3"/>
</dbReference>
<geneLocation type="plasmid" evidence="4">
    <name>pDeide3</name>
</geneLocation>
<dbReference type="SUPFAM" id="SSF52172">
    <property type="entry name" value="CheY-like"/>
    <property type="match status" value="1"/>
</dbReference>
<accession>C1D3Q8</accession>
<dbReference type="SMART" id="SM00448">
    <property type="entry name" value="REC"/>
    <property type="match status" value="1"/>
</dbReference>
<dbReference type="CDD" id="cd17557">
    <property type="entry name" value="REC_Rcp-like"/>
    <property type="match status" value="1"/>
</dbReference>
<reference evidence="3 4" key="1">
    <citation type="journal article" date="2009" name="PLoS Genet.">
        <title>Alliance of proteomics and genomics to unravel the specificities of Sahara bacterium Deinococcus deserti.</title>
        <authorList>
            <person name="de Groot A."/>
            <person name="Dulermo R."/>
            <person name="Ortet P."/>
            <person name="Blanchard L."/>
            <person name="Guerin P."/>
            <person name="Fernandez B."/>
            <person name="Vacherie B."/>
            <person name="Dossat C."/>
            <person name="Jolivet E."/>
            <person name="Siguier P."/>
            <person name="Chandler M."/>
            <person name="Barakat M."/>
            <person name="Dedieu A."/>
            <person name="Barbe V."/>
            <person name="Heulin T."/>
            <person name="Sommer S."/>
            <person name="Achouak W."/>
            <person name="Armengaud J."/>
        </authorList>
    </citation>
    <scope>NUCLEOTIDE SEQUENCE [LARGE SCALE GENOMIC DNA]</scope>
    <source>
        <strain evidence="4">DSM 17065 / CIP 109153 / LMG 22923 / VCD115</strain>
        <plasmid evidence="4">pDeide3</plasmid>
    </source>
</reference>
<dbReference type="InterPro" id="IPR011006">
    <property type="entry name" value="CheY-like_superfamily"/>
</dbReference>
<keyword evidence="3" id="KW-0614">Plasmid</keyword>
<sequence length="141" mass="15638">MSIPQHYLLIDDSPTDQLLAQEAFAQLQPRSTLTCVSSGREALELLESGFSLPDVILLDINMPEMNGLQLLKLLKDQMPLKAIPVVMLSISGAEDDIQQAYRLHASSYLVKSKGFDAFLEQVKSFLRYWQANQVVGASAGR</sequence>
<dbReference type="AlphaFoldDB" id="C1D3Q8"/>